<dbReference type="PANTHER" id="PTHR12151">
    <property type="entry name" value="ELECTRON TRANSPORT PROTIN SCO1/SENC FAMILY MEMBER"/>
    <property type="match status" value="1"/>
</dbReference>
<sequence>MKAKIKGVLLLALSLFVFSGCTGEIANARTSPIEIEDFTMTNQHGEKFGLSDLKGKVWIADFIFTNCNTVCPPMTANMMKLQNMIKDEGLDIEIVSFNVDPEVDTPEMLKAYLENYSADQTKWHALTGYSQKFINEFAMKNFKSLVDKPKKGDQVIHMTQFYLVDKNGEFIKEYAGLENPPYEEMIKDMKVLVKK</sequence>
<keyword evidence="2 3" id="KW-0186">Copper</keyword>
<feature type="domain" description="Thioredoxin" evidence="6">
    <location>
        <begin position="29"/>
        <end position="194"/>
    </location>
</feature>
<dbReference type="PROSITE" id="PS51257">
    <property type="entry name" value="PROKAR_LIPOPROTEIN"/>
    <property type="match status" value="1"/>
</dbReference>
<dbReference type="Proteomes" id="UP000605259">
    <property type="component" value="Unassembled WGS sequence"/>
</dbReference>
<feature type="binding site" evidence="3">
    <location>
        <position position="71"/>
    </location>
    <ligand>
        <name>Cu cation</name>
        <dbReference type="ChEBI" id="CHEBI:23378"/>
    </ligand>
</feature>
<dbReference type="RefSeq" id="WP_188387048.1">
    <property type="nucleotide sequence ID" value="NZ_BMFK01000001.1"/>
</dbReference>
<comment type="caution">
    <text evidence="7">The sequence shown here is derived from an EMBL/GenBank/DDBJ whole genome shotgun (WGS) entry which is preliminary data.</text>
</comment>
<dbReference type="CDD" id="cd02968">
    <property type="entry name" value="SCO"/>
    <property type="match status" value="1"/>
</dbReference>
<dbReference type="GO" id="GO:0046872">
    <property type="term" value="F:metal ion binding"/>
    <property type="evidence" value="ECO:0007669"/>
    <property type="project" value="UniProtKB-KW"/>
</dbReference>
<gene>
    <name evidence="7" type="ORF">GCM10007140_07060</name>
</gene>
<evidence type="ECO:0000256" key="4">
    <source>
        <dbReference type="PIRSR" id="PIRSR603782-2"/>
    </source>
</evidence>
<protein>
    <submittedName>
        <fullName evidence="7">Lipoprotein</fullName>
    </submittedName>
</protein>
<keyword evidence="5" id="KW-0732">Signal</keyword>
<dbReference type="PROSITE" id="PS51352">
    <property type="entry name" value="THIOREDOXIN_2"/>
    <property type="match status" value="1"/>
</dbReference>
<keyword evidence="3" id="KW-0479">Metal-binding</keyword>
<organism evidence="7 8">
    <name type="scientific">Priestia taiwanensis</name>
    <dbReference type="NCBI Taxonomy" id="1347902"/>
    <lineage>
        <taxon>Bacteria</taxon>
        <taxon>Bacillati</taxon>
        <taxon>Bacillota</taxon>
        <taxon>Bacilli</taxon>
        <taxon>Bacillales</taxon>
        <taxon>Bacillaceae</taxon>
        <taxon>Priestia</taxon>
    </lineage>
</organism>
<keyword evidence="4" id="KW-1015">Disulfide bond</keyword>
<evidence type="ECO:0000259" key="6">
    <source>
        <dbReference type="PROSITE" id="PS51352"/>
    </source>
</evidence>
<keyword evidence="7" id="KW-0449">Lipoprotein</keyword>
<dbReference type="SUPFAM" id="SSF52833">
    <property type="entry name" value="Thioredoxin-like"/>
    <property type="match status" value="1"/>
</dbReference>
<dbReference type="AlphaFoldDB" id="A0A917AN03"/>
<evidence type="ECO:0000256" key="1">
    <source>
        <dbReference type="ARBA" id="ARBA00010996"/>
    </source>
</evidence>
<dbReference type="Gene3D" id="3.40.30.10">
    <property type="entry name" value="Glutaredoxin"/>
    <property type="match status" value="1"/>
</dbReference>
<evidence type="ECO:0000256" key="5">
    <source>
        <dbReference type="SAM" id="SignalP"/>
    </source>
</evidence>
<dbReference type="PANTHER" id="PTHR12151:SF25">
    <property type="entry name" value="LINALOOL DEHYDRATASE_ISOMERASE DOMAIN-CONTAINING PROTEIN"/>
    <property type="match status" value="1"/>
</dbReference>
<dbReference type="InterPro" id="IPR003782">
    <property type="entry name" value="SCO1/SenC"/>
</dbReference>
<feature type="binding site" evidence="3">
    <location>
        <position position="157"/>
    </location>
    <ligand>
        <name>Cu cation</name>
        <dbReference type="ChEBI" id="CHEBI:23378"/>
    </ligand>
</feature>
<dbReference type="InterPro" id="IPR036249">
    <property type="entry name" value="Thioredoxin-like_sf"/>
</dbReference>
<proteinExistence type="inferred from homology"/>
<feature type="binding site" evidence="3">
    <location>
        <position position="67"/>
    </location>
    <ligand>
        <name>Cu cation</name>
        <dbReference type="ChEBI" id="CHEBI:23378"/>
    </ligand>
</feature>
<reference evidence="7" key="1">
    <citation type="journal article" date="2014" name="Int. J. Syst. Evol. Microbiol.">
        <title>Complete genome sequence of Corynebacterium casei LMG S-19264T (=DSM 44701T), isolated from a smear-ripened cheese.</title>
        <authorList>
            <consortium name="US DOE Joint Genome Institute (JGI-PGF)"/>
            <person name="Walter F."/>
            <person name="Albersmeier A."/>
            <person name="Kalinowski J."/>
            <person name="Ruckert C."/>
        </authorList>
    </citation>
    <scope>NUCLEOTIDE SEQUENCE</scope>
    <source>
        <strain evidence="7">CGMCC 1.12698</strain>
    </source>
</reference>
<feature type="disulfide bond" description="Redox-active" evidence="4">
    <location>
        <begin position="67"/>
        <end position="71"/>
    </location>
</feature>
<feature type="signal peptide" evidence="5">
    <location>
        <begin position="1"/>
        <end position="19"/>
    </location>
</feature>
<evidence type="ECO:0000313" key="7">
    <source>
        <dbReference type="EMBL" id="GGE59321.1"/>
    </source>
</evidence>
<dbReference type="InterPro" id="IPR013766">
    <property type="entry name" value="Thioredoxin_domain"/>
</dbReference>
<accession>A0A917AN03</accession>
<evidence type="ECO:0000313" key="8">
    <source>
        <dbReference type="Proteomes" id="UP000605259"/>
    </source>
</evidence>
<name>A0A917AN03_9BACI</name>
<reference evidence="7" key="2">
    <citation type="submission" date="2020-09" db="EMBL/GenBank/DDBJ databases">
        <authorList>
            <person name="Sun Q."/>
            <person name="Zhou Y."/>
        </authorList>
    </citation>
    <scope>NUCLEOTIDE SEQUENCE</scope>
    <source>
        <strain evidence="7">CGMCC 1.12698</strain>
    </source>
</reference>
<dbReference type="Pfam" id="PF02630">
    <property type="entry name" value="SCO1-SenC"/>
    <property type="match status" value="1"/>
</dbReference>
<evidence type="ECO:0000256" key="3">
    <source>
        <dbReference type="PIRSR" id="PIRSR603782-1"/>
    </source>
</evidence>
<dbReference type="EMBL" id="BMFK01000001">
    <property type="protein sequence ID" value="GGE59321.1"/>
    <property type="molecule type" value="Genomic_DNA"/>
</dbReference>
<comment type="similarity">
    <text evidence="1">Belongs to the SCO1/2 family.</text>
</comment>
<evidence type="ECO:0000256" key="2">
    <source>
        <dbReference type="ARBA" id="ARBA00023008"/>
    </source>
</evidence>
<feature type="chain" id="PRO_5039117489" evidence="5">
    <location>
        <begin position="20"/>
        <end position="195"/>
    </location>
</feature>
<keyword evidence="8" id="KW-1185">Reference proteome</keyword>